<comment type="caution">
    <text evidence="1">The sequence shown here is derived from an EMBL/GenBank/DDBJ whole genome shotgun (WGS) entry which is preliminary data.</text>
</comment>
<sequence length="82" mass="9087">MFSQLGSSVALVGRDNSRLQSTRLECLAARKESNLPDLPIDPVICICADLSKVDEISKAYSCVLEHFSCLHVLVSLHLIYPR</sequence>
<dbReference type="InterPro" id="IPR036291">
    <property type="entry name" value="NAD(P)-bd_dom_sf"/>
</dbReference>
<name>A0A448WX40_9PLAT</name>
<dbReference type="AlphaFoldDB" id="A0A448WX40"/>
<dbReference type="Proteomes" id="UP000784294">
    <property type="component" value="Unassembled WGS sequence"/>
</dbReference>
<dbReference type="OrthoDB" id="47007at2759"/>
<evidence type="ECO:0000313" key="1">
    <source>
        <dbReference type="EMBL" id="VEL22306.1"/>
    </source>
</evidence>
<accession>A0A448WX40</accession>
<dbReference type="SUPFAM" id="SSF51735">
    <property type="entry name" value="NAD(P)-binding Rossmann-fold domains"/>
    <property type="match status" value="1"/>
</dbReference>
<organism evidence="1 2">
    <name type="scientific">Protopolystoma xenopodis</name>
    <dbReference type="NCBI Taxonomy" id="117903"/>
    <lineage>
        <taxon>Eukaryota</taxon>
        <taxon>Metazoa</taxon>
        <taxon>Spiralia</taxon>
        <taxon>Lophotrochozoa</taxon>
        <taxon>Platyhelminthes</taxon>
        <taxon>Monogenea</taxon>
        <taxon>Polyopisthocotylea</taxon>
        <taxon>Polystomatidea</taxon>
        <taxon>Polystomatidae</taxon>
        <taxon>Protopolystoma</taxon>
    </lineage>
</organism>
<proteinExistence type="predicted"/>
<gene>
    <name evidence="1" type="ORF">PXEA_LOCUS15746</name>
</gene>
<dbReference type="Gene3D" id="3.40.50.720">
    <property type="entry name" value="NAD(P)-binding Rossmann-like Domain"/>
    <property type="match status" value="1"/>
</dbReference>
<dbReference type="EMBL" id="CAAALY010055679">
    <property type="protein sequence ID" value="VEL22306.1"/>
    <property type="molecule type" value="Genomic_DNA"/>
</dbReference>
<keyword evidence="2" id="KW-1185">Reference proteome</keyword>
<reference evidence="1" key="1">
    <citation type="submission" date="2018-11" db="EMBL/GenBank/DDBJ databases">
        <authorList>
            <consortium name="Pathogen Informatics"/>
        </authorList>
    </citation>
    <scope>NUCLEOTIDE SEQUENCE</scope>
</reference>
<protein>
    <submittedName>
        <fullName evidence="1">Uncharacterized protein</fullName>
    </submittedName>
</protein>
<evidence type="ECO:0000313" key="2">
    <source>
        <dbReference type="Proteomes" id="UP000784294"/>
    </source>
</evidence>